<evidence type="ECO:0000313" key="2">
    <source>
        <dbReference type="EnsemblMetazoa" id="GAUT033578-PA"/>
    </source>
</evidence>
<reference evidence="2" key="1">
    <citation type="submission" date="2020-05" db="UniProtKB">
        <authorList>
            <consortium name="EnsemblMetazoa"/>
        </authorList>
    </citation>
    <scope>IDENTIFICATION</scope>
    <source>
        <strain evidence="2">TTRI</strain>
    </source>
</reference>
<evidence type="ECO:0000256" key="1">
    <source>
        <dbReference type="SAM" id="Phobius"/>
    </source>
</evidence>
<dbReference type="AlphaFoldDB" id="A0A1A9VD87"/>
<sequence>MVELNESYNILELLLSSTNKIHVKCFVIMLSALVIGFLFAGLASSSCFCSSSGLCNLHIPSYSVATSSFGLNPSVALVELLHLTSPNPVSAIGHNASKQIVQVSAVAENKNVGSSLRVNYANAVEMLVLIAQKSPRFLLKIVTDKVCSSETLDNNIITFYAMFDDAISLLVPCVIMNSSNDNSVWYITRNGLVSVKCFHSHGPDCILPSMLINYDNILFDSSPIYLTYCQQLMLDGQVAAPILKNSVKLILIPHIEYRGTISQLTYRSITLSMNFLASPRCLTQHCIDRVVKVSGKKEFNIGTHFDDFFCWLLVGADFLYER</sequence>
<accession>A0A1A9VD87</accession>
<proteinExistence type="predicted"/>
<keyword evidence="1" id="KW-0812">Transmembrane</keyword>
<organism evidence="2 3">
    <name type="scientific">Glossina austeni</name>
    <name type="common">Savannah tsetse fly</name>
    <dbReference type="NCBI Taxonomy" id="7395"/>
    <lineage>
        <taxon>Eukaryota</taxon>
        <taxon>Metazoa</taxon>
        <taxon>Ecdysozoa</taxon>
        <taxon>Arthropoda</taxon>
        <taxon>Hexapoda</taxon>
        <taxon>Insecta</taxon>
        <taxon>Pterygota</taxon>
        <taxon>Neoptera</taxon>
        <taxon>Endopterygota</taxon>
        <taxon>Diptera</taxon>
        <taxon>Brachycera</taxon>
        <taxon>Muscomorpha</taxon>
        <taxon>Hippoboscoidea</taxon>
        <taxon>Glossinidae</taxon>
        <taxon>Glossina</taxon>
    </lineage>
</organism>
<keyword evidence="1" id="KW-1133">Transmembrane helix</keyword>
<protein>
    <submittedName>
        <fullName evidence="2">Uncharacterized protein</fullName>
    </submittedName>
</protein>
<name>A0A1A9VD87_GLOAU</name>
<dbReference type="Proteomes" id="UP000078200">
    <property type="component" value="Unassembled WGS sequence"/>
</dbReference>
<feature type="transmembrane region" description="Helical" evidence="1">
    <location>
        <begin position="21"/>
        <end position="42"/>
    </location>
</feature>
<evidence type="ECO:0000313" key="3">
    <source>
        <dbReference type="Proteomes" id="UP000078200"/>
    </source>
</evidence>
<keyword evidence="1" id="KW-0472">Membrane</keyword>
<keyword evidence="3" id="KW-1185">Reference proteome</keyword>
<dbReference type="VEuPathDB" id="VectorBase:GAUT033578"/>
<dbReference type="EnsemblMetazoa" id="GAUT033578-RA">
    <property type="protein sequence ID" value="GAUT033578-PA"/>
    <property type="gene ID" value="GAUT033578"/>
</dbReference>